<dbReference type="Pfam" id="PF01008">
    <property type="entry name" value="IF-2B"/>
    <property type="match status" value="1"/>
</dbReference>
<dbReference type="EMBL" id="BDGG01000005">
    <property type="protein sequence ID" value="GAU99199.1"/>
    <property type="molecule type" value="Genomic_DNA"/>
</dbReference>
<sequence>MTLKAIRYSQGRLEVLDQLLLPAKTEYVPIDTVQDGWNAIKSMQVRGAPAIAIVGCLSLAVELYRKQFASVRNLVEFCVNSLDFLVTARPTAVNIRTAADQLRGISTSLLEQNEISVDSAKDNQGDREHVDEGRSRQHCHRGLRSCRHDAEVPQESTEHPYSLQHGISCHSRIWNCSR</sequence>
<evidence type="ECO:0000256" key="1">
    <source>
        <dbReference type="ARBA" id="ARBA00007251"/>
    </source>
</evidence>
<protein>
    <recommendedName>
        <fullName evidence="7">S-methyl-5-thioribose-1-phosphate isomerase</fullName>
    </recommendedName>
</protein>
<feature type="compositionally biased region" description="Basic and acidic residues" evidence="4">
    <location>
        <begin position="119"/>
        <end position="135"/>
    </location>
</feature>
<dbReference type="SUPFAM" id="SSF100950">
    <property type="entry name" value="NagB/RpiA/CoA transferase-like"/>
    <property type="match status" value="1"/>
</dbReference>
<evidence type="ECO:0000256" key="2">
    <source>
        <dbReference type="ARBA" id="ARBA00023235"/>
    </source>
</evidence>
<dbReference type="Gene3D" id="1.20.120.420">
    <property type="entry name" value="translation initiation factor eif-2b, domain 1"/>
    <property type="match status" value="1"/>
</dbReference>
<evidence type="ECO:0008006" key="7">
    <source>
        <dbReference type="Google" id="ProtNLM"/>
    </source>
</evidence>
<accession>A0A1D1VC45</accession>
<dbReference type="InterPro" id="IPR027363">
    <property type="entry name" value="M1Pi_N"/>
</dbReference>
<dbReference type="PANTHER" id="PTHR43475">
    <property type="entry name" value="METHYLTHIORIBOSE-1-PHOSPHATE ISOMERASE"/>
    <property type="match status" value="1"/>
</dbReference>
<feature type="region of interest" description="Disordered" evidence="4">
    <location>
        <begin position="116"/>
        <end position="136"/>
    </location>
</feature>
<evidence type="ECO:0000313" key="5">
    <source>
        <dbReference type="EMBL" id="GAU99199.1"/>
    </source>
</evidence>
<dbReference type="InterPro" id="IPR000649">
    <property type="entry name" value="IF-2B-related"/>
</dbReference>
<dbReference type="InterPro" id="IPR037171">
    <property type="entry name" value="NagB/RpiA_transferase-like"/>
</dbReference>
<comment type="caution">
    <text evidence="5">The sequence shown here is derived from an EMBL/GenBank/DDBJ whole genome shotgun (WGS) entry which is preliminary data.</text>
</comment>
<evidence type="ECO:0000256" key="4">
    <source>
        <dbReference type="SAM" id="MobiDB-lite"/>
    </source>
</evidence>
<proteinExistence type="inferred from homology"/>
<gene>
    <name evidence="5" type="primary">RvY_10234</name>
    <name evidence="5" type="synonym">RvY_10234.2</name>
    <name evidence="5" type="ORF">RvY_10234-2</name>
</gene>
<dbReference type="FunFam" id="1.20.120.420:FF:000003">
    <property type="entry name" value="Methylthioribose-1-phosphate isomerase"/>
    <property type="match status" value="1"/>
</dbReference>
<dbReference type="GO" id="GO:0019509">
    <property type="term" value="P:L-methionine salvage from methylthioadenosine"/>
    <property type="evidence" value="ECO:0007669"/>
    <property type="project" value="TreeGrafter"/>
</dbReference>
<organism evidence="5 6">
    <name type="scientific">Ramazzottius varieornatus</name>
    <name type="common">Water bear</name>
    <name type="synonym">Tardigrade</name>
    <dbReference type="NCBI Taxonomy" id="947166"/>
    <lineage>
        <taxon>Eukaryota</taxon>
        <taxon>Metazoa</taxon>
        <taxon>Ecdysozoa</taxon>
        <taxon>Tardigrada</taxon>
        <taxon>Eutardigrada</taxon>
        <taxon>Parachela</taxon>
        <taxon>Hypsibioidea</taxon>
        <taxon>Ramazzottiidae</taxon>
        <taxon>Ramazzottius</taxon>
    </lineage>
</organism>
<evidence type="ECO:0000313" key="6">
    <source>
        <dbReference type="Proteomes" id="UP000186922"/>
    </source>
</evidence>
<reference evidence="5 6" key="1">
    <citation type="journal article" date="2016" name="Nat. Commun.">
        <title>Extremotolerant tardigrade genome and improved radiotolerance of human cultured cells by tardigrade-unique protein.</title>
        <authorList>
            <person name="Hashimoto T."/>
            <person name="Horikawa D.D."/>
            <person name="Saito Y."/>
            <person name="Kuwahara H."/>
            <person name="Kozuka-Hata H."/>
            <person name="Shin-I T."/>
            <person name="Minakuchi Y."/>
            <person name="Ohishi K."/>
            <person name="Motoyama A."/>
            <person name="Aizu T."/>
            <person name="Enomoto A."/>
            <person name="Kondo K."/>
            <person name="Tanaka S."/>
            <person name="Hara Y."/>
            <person name="Koshikawa S."/>
            <person name="Sagara H."/>
            <person name="Miura T."/>
            <person name="Yokobori S."/>
            <person name="Miyagawa K."/>
            <person name="Suzuki Y."/>
            <person name="Kubo T."/>
            <person name="Oyama M."/>
            <person name="Kohara Y."/>
            <person name="Fujiyama A."/>
            <person name="Arakawa K."/>
            <person name="Katayama T."/>
            <person name="Toyoda A."/>
            <person name="Kunieda T."/>
        </authorList>
    </citation>
    <scope>NUCLEOTIDE SEQUENCE [LARGE SCALE GENOMIC DNA]</scope>
    <source>
        <strain evidence="5 6">YOKOZUNA-1</strain>
    </source>
</reference>
<dbReference type="AlphaFoldDB" id="A0A1D1VC45"/>
<evidence type="ECO:0000256" key="3">
    <source>
        <dbReference type="RuleBase" id="RU003814"/>
    </source>
</evidence>
<name>A0A1D1VC45_RAMVA</name>
<dbReference type="OrthoDB" id="2461at2759"/>
<dbReference type="STRING" id="947166.A0A1D1VC45"/>
<keyword evidence="2" id="KW-0413">Isomerase</keyword>
<keyword evidence="6" id="KW-1185">Reference proteome</keyword>
<dbReference type="PANTHER" id="PTHR43475:SF1">
    <property type="entry name" value="METHYLTHIORIBOSE-1-PHOSPHATE ISOMERASE"/>
    <property type="match status" value="1"/>
</dbReference>
<comment type="similarity">
    <text evidence="1 3">Belongs to the eIF-2B alpha/beta/delta subunits family.</text>
</comment>
<dbReference type="GO" id="GO:0046523">
    <property type="term" value="F:S-methyl-5-thioribose-1-phosphate isomerase activity"/>
    <property type="evidence" value="ECO:0007669"/>
    <property type="project" value="TreeGrafter"/>
</dbReference>
<dbReference type="Proteomes" id="UP000186922">
    <property type="component" value="Unassembled WGS sequence"/>
</dbReference>